<dbReference type="KEGG" id="prz:GZH47_23575"/>
<sequence length="264" mass="29545">MSQLSIEIHNEDGSVLASAADDVQANLVYGQAYAPGDAIVVKSDEDKVHLMIQLDDAMNPGLVYFSGQEYRLPIPFGEKRISYSPKTFSGEKHVLRVRLATEEERSAYRNLAINEYDHHENQVLYPHAHANVETRGEAVFAARNAINGNVVNDSHGEWPYESWGINQREDAEITVSFGRTVVIDKVVLTLRADFPHDNYWENVTLAFSDGSQEKADLIKTHRPQALSIAPRKVESVTLKNLIKSNDPSPFPALSQIEVFGRELS</sequence>
<protein>
    <submittedName>
        <fullName evidence="1">Carbohydrate-binding protein</fullName>
    </submittedName>
</protein>
<organism evidence="1 2">
    <name type="scientific">Paenibacillus rhizovicinus</name>
    <dbReference type="NCBI Taxonomy" id="2704463"/>
    <lineage>
        <taxon>Bacteria</taxon>
        <taxon>Bacillati</taxon>
        <taxon>Bacillota</taxon>
        <taxon>Bacilli</taxon>
        <taxon>Bacillales</taxon>
        <taxon>Paenibacillaceae</taxon>
        <taxon>Paenibacillus</taxon>
    </lineage>
</organism>
<accession>A0A6C0P4L4</accession>
<keyword evidence="2" id="KW-1185">Reference proteome</keyword>
<dbReference type="SUPFAM" id="SSF49785">
    <property type="entry name" value="Galactose-binding domain-like"/>
    <property type="match status" value="1"/>
</dbReference>
<dbReference type="AlphaFoldDB" id="A0A6C0P4L4"/>
<reference evidence="1 2" key="1">
    <citation type="submission" date="2020-02" db="EMBL/GenBank/DDBJ databases">
        <title>Paenibacillus sp. nov., isolated from rhizosphere soil of tomato.</title>
        <authorList>
            <person name="Weon H.-Y."/>
            <person name="Lee S.A."/>
        </authorList>
    </citation>
    <scope>NUCLEOTIDE SEQUENCE [LARGE SCALE GENOMIC DNA]</scope>
    <source>
        <strain evidence="1 2">14171R-81</strain>
    </source>
</reference>
<dbReference type="RefSeq" id="WP_162643479.1">
    <property type="nucleotide sequence ID" value="NZ_CP048286.1"/>
</dbReference>
<dbReference type="Gene3D" id="2.60.120.260">
    <property type="entry name" value="Galactose-binding domain-like"/>
    <property type="match status" value="1"/>
</dbReference>
<name>A0A6C0P4L4_9BACL</name>
<dbReference type="InterPro" id="IPR008979">
    <property type="entry name" value="Galactose-bd-like_sf"/>
</dbReference>
<evidence type="ECO:0000313" key="2">
    <source>
        <dbReference type="Proteomes" id="UP000479114"/>
    </source>
</evidence>
<evidence type="ECO:0000313" key="1">
    <source>
        <dbReference type="EMBL" id="QHW33484.1"/>
    </source>
</evidence>
<proteinExistence type="predicted"/>
<dbReference type="EMBL" id="CP048286">
    <property type="protein sequence ID" value="QHW33484.1"/>
    <property type="molecule type" value="Genomic_DNA"/>
</dbReference>
<dbReference type="Proteomes" id="UP000479114">
    <property type="component" value="Chromosome"/>
</dbReference>
<gene>
    <name evidence="1" type="ORF">GZH47_23575</name>
</gene>